<dbReference type="Proteomes" id="UP000800097">
    <property type="component" value="Unassembled WGS sequence"/>
</dbReference>
<dbReference type="EMBL" id="ML986486">
    <property type="protein sequence ID" value="KAF2279394.1"/>
    <property type="molecule type" value="Genomic_DNA"/>
</dbReference>
<feature type="transmembrane region" description="Helical" evidence="2">
    <location>
        <begin position="115"/>
        <end position="135"/>
    </location>
</feature>
<keyword evidence="2" id="KW-1133">Transmembrane helix</keyword>
<reference evidence="4" key="1">
    <citation type="journal article" date="2020" name="Stud. Mycol.">
        <title>101 Dothideomycetes genomes: a test case for predicting lifestyles and emergence of pathogens.</title>
        <authorList>
            <person name="Haridas S."/>
            <person name="Albert R."/>
            <person name="Binder M."/>
            <person name="Bloem J."/>
            <person name="Labutti K."/>
            <person name="Salamov A."/>
            <person name="Andreopoulos B."/>
            <person name="Baker S."/>
            <person name="Barry K."/>
            <person name="Bills G."/>
            <person name="Bluhm B."/>
            <person name="Cannon C."/>
            <person name="Castanera R."/>
            <person name="Culley D."/>
            <person name="Daum C."/>
            <person name="Ezra D."/>
            <person name="Gonzalez J."/>
            <person name="Henrissat B."/>
            <person name="Kuo A."/>
            <person name="Liang C."/>
            <person name="Lipzen A."/>
            <person name="Lutzoni F."/>
            <person name="Magnuson J."/>
            <person name="Mondo S."/>
            <person name="Nolan M."/>
            <person name="Ohm R."/>
            <person name="Pangilinan J."/>
            <person name="Park H.-J."/>
            <person name="Ramirez L."/>
            <person name="Alfaro M."/>
            <person name="Sun H."/>
            <person name="Tritt A."/>
            <person name="Yoshinaga Y."/>
            <person name="Zwiers L.-H."/>
            <person name="Turgeon B."/>
            <person name="Goodwin S."/>
            <person name="Spatafora J."/>
            <person name="Crous P."/>
            <person name="Grigoriev I."/>
        </authorList>
    </citation>
    <scope>NUCLEOTIDE SEQUENCE</scope>
    <source>
        <strain evidence="4">CBS 379.55</strain>
    </source>
</reference>
<feature type="transmembrane region" description="Helical" evidence="2">
    <location>
        <begin position="168"/>
        <end position="187"/>
    </location>
</feature>
<feature type="region of interest" description="Disordered" evidence="1">
    <location>
        <begin position="197"/>
        <end position="257"/>
    </location>
</feature>
<evidence type="ECO:0000259" key="3">
    <source>
        <dbReference type="Pfam" id="PF08508"/>
    </source>
</evidence>
<dbReference type="Pfam" id="PF08508">
    <property type="entry name" value="DUF1746"/>
    <property type="match status" value="1"/>
</dbReference>
<accession>A0A6A6JT25</accession>
<dbReference type="AlphaFoldDB" id="A0A6A6JT25"/>
<proteinExistence type="predicted"/>
<dbReference type="PANTHER" id="PTHR39405:SF1">
    <property type="entry name" value="DSC E3 UBIQUITIN LIGASE COMPLEX SUBUNIT 4"/>
    <property type="match status" value="1"/>
</dbReference>
<protein>
    <submittedName>
        <fullName evidence="4">DUF1746-domain-containing protein</fullName>
    </submittedName>
</protein>
<evidence type="ECO:0000256" key="1">
    <source>
        <dbReference type="SAM" id="MobiDB-lite"/>
    </source>
</evidence>
<feature type="domain" description="DUF1746" evidence="3">
    <location>
        <begin position="66"/>
        <end position="182"/>
    </location>
</feature>
<dbReference type="OrthoDB" id="5428737at2759"/>
<dbReference type="GO" id="GO:0032933">
    <property type="term" value="P:SREBP signaling pathway"/>
    <property type="evidence" value="ECO:0007669"/>
    <property type="project" value="InterPro"/>
</dbReference>
<dbReference type="InterPro" id="IPR038967">
    <property type="entry name" value="Dsc4-like"/>
</dbReference>
<keyword evidence="5" id="KW-1185">Reference proteome</keyword>
<evidence type="ECO:0000313" key="4">
    <source>
        <dbReference type="EMBL" id="KAF2279394.1"/>
    </source>
</evidence>
<dbReference type="PANTHER" id="PTHR39405">
    <property type="entry name" value="DSC E3 UBIQUITIN LIGASE COMPLEX SUBUNIT 4"/>
    <property type="match status" value="1"/>
</dbReference>
<evidence type="ECO:0000313" key="5">
    <source>
        <dbReference type="Proteomes" id="UP000800097"/>
    </source>
</evidence>
<dbReference type="GeneID" id="54553837"/>
<keyword evidence="2" id="KW-0812">Transmembrane</keyword>
<organism evidence="4 5">
    <name type="scientific">Westerdykella ornata</name>
    <dbReference type="NCBI Taxonomy" id="318751"/>
    <lineage>
        <taxon>Eukaryota</taxon>
        <taxon>Fungi</taxon>
        <taxon>Dikarya</taxon>
        <taxon>Ascomycota</taxon>
        <taxon>Pezizomycotina</taxon>
        <taxon>Dothideomycetes</taxon>
        <taxon>Pleosporomycetidae</taxon>
        <taxon>Pleosporales</taxon>
        <taxon>Sporormiaceae</taxon>
        <taxon>Westerdykella</taxon>
    </lineage>
</organism>
<feature type="compositionally biased region" description="Acidic residues" evidence="1">
    <location>
        <begin position="248"/>
        <end position="257"/>
    </location>
</feature>
<dbReference type="GO" id="GO:0005783">
    <property type="term" value="C:endoplasmic reticulum"/>
    <property type="evidence" value="ECO:0007669"/>
    <property type="project" value="TreeGrafter"/>
</dbReference>
<dbReference type="GO" id="GO:0044695">
    <property type="term" value="C:Dsc E3 ubiquitin ligase complex"/>
    <property type="evidence" value="ECO:0007669"/>
    <property type="project" value="InterPro"/>
</dbReference>
<feature type="compositionally biased region" description="Basic and acidic residues" evidence="1">
    <location>
        <begin position="225"/>
        <end position="246"/>
    </location>
</feature>
<dbReference type="InterPro" id="IPR013715">
    <property type="entry name" value="DUF1746"/>
</dbReference>
<gene>
    <name evidence="4" type="ORF">EI97DRAFT_455646</name>
</gene>
<keyword evidence="2" id="KW-0472">Membrane</keyword>
<name>A0A6A6JT25_WESOR</name>
<feature type="compositionally biased region" description="Polar residues" evidence="1">
    <location>
        <begin position="197"/>
        <end position="224"/>
    </location>
</feature>
<evidence type="ECO:0000256" key="2">
    <source>
        <dbReference type="SAM" id="Phobius"/>
    </source>
</evidence>
<dbReference type="RefSeq" id="XP_033656933.1">
    <property type="nucleotide sequence ID" value="XM_033800662.1"/>
</dbReference>
<sequence>MDDGAEPSRARRISSGAAIPAEPVATEAAIDAEGDVEAAARVQRSKERRMDAKKKRVMFLDNLLRELDSLVFVELITIYYLDCSFFWFAIRALVHLSMLTPLPDLQLGRQPEEHKAFLPVILLVFTGNFLLHLLFSAPSAGEESRGYLHGGLMIDFIGQQGPTSKWKLAALDVCILILQLVMASVTVKKRELKKKMGNTSVGSGMGSSIRNETENAEGQVNENRPGTHREQDADAEERGILRRTDTLSDIDNDQPEEEETLLSTACTSHPADALDTLYSGHCLIGEFSIIDTMLQEHADYQVYRQTRSETASSARLSPNALRQLHNIRATFGVGGG</sequence>
<feature type="transmembrane region" description="Helical" evidence="2">
    <location>
        <begin position="70"/>
        <end position="94"/>
    </location>
</feature>